<dbReference type="Proteomes" id="UP000036403">
    <property type="component" value="Unassembled WGS sequence"/>
</dbReference>
<dbReference type="InterPro" id="IPR001878">
    <property type="entry name" value="Znf_CCHC"/>
</dbReference>
<dbReference type="SUPFAM" id="SSF53098">
    <property type="entry name" value="Ribonuclease H-like"/>
    <property type="match status" value="1"/>
</dbReference>
<dbReference type="PANTHER" id="PTHR42648:SF28">
    <property type="entry name" value="TRANSPOSON-ENCODED PROTEIN WITH RIBONUCLEASE H-LIKE AND RETROVIRUS ZINC FINGER-LIKE DOMAINS"/>
    <property type="match status" value="1"/>
</dbReference>
<dbReference type="PROSITE" id="PS50994">
    <property type="entry name" value="INTEGRASE"/>
    <property type="match status" value="1"/>
</dbReference>
<dbReference type="InterPro" id="IPR001584">
    <property type="entry name" value="Integrase_cat-core"/>
</dbReference>
<keyword evidence="2" id="KW-0863">Zinc-finger</keyword>
<keyword evidence="1" id="KW-0645">Protease</keyword>
<dbReference type="GO" id="GO:0006508">
    <property type="term" value="P:proteolysis"/>
    <property type="evidence" value="ECO:0007669"/>
    <property type="project" value="UniProtKB-KW"/>
</dbReference>
<keyword evidence="7" id="KW-1185">Reference proteome</keyword>
<dbReference type="PaxDb" id="67767-A0A0J7K224"/>
<feature type="domain" description="Integrase catalytic" evidence="5">
    <location>
        <begin position="356"/>
        <end position="522"/>
    </location>
</feature>
<evidence type="ECO:0000259" key="4">
    <source>
        <dbReference type="PROSITE" id="PS50158"/>
    </source>
</evidence>
<dbReference type="Gene3D" id="3.30.420.10">
    <property type="entry name" value="Ribonuclease H-like superfamily/Ribonuclease H"/>
    <property type="match status" value="1"/>
</dbReference>
<dbReference type="GO" id="GO:0015074">
    <property type="term" value="P:DNA integration"/>
    <property type="evidence" value="ECO:0007669"/>
    <property type="project" value="InterPro"/>
</dbReference>
<keyword evidence="2" id="KW-0479">Metal-binding</keyword>
<dbReference type="SMART" id="SM00343">
    <property type="entry name" value="ZnF_C2HC"/>
    <property type="match status" value="1"/>
</dbReference>
<evidence type="ECO:0000256" key="2">
    <source>
        <dbReference type="PROSITE-ProRule" id="PRU00047"/>
    </source>
</evidence>
<keyword evidence="1" id="KW-0378">Hydrolase</keyword>
<dbReference type="InterPro" id="IPR012337">
    <property type="entry name" value="RNaseH-like_sf"/>
</dbReference>
<gene>
    <name evidence="6" type="ORF">RF55_17648</name>
</gene>
<dbReference type="EMBL" id="LBMM01016237">
    <property type="protein sequence ID" value="KMQ84493.1"/>
    <property type="molecule type" value="Genomic_DNA"/>
</dbReference>
<dbReference type="GO" id="GO:0008233">
    <property type="term" value="F:peptidase activity"/>
    <property type="evidence" value="ECO:0007669"/>
    <property type="project" value="UniProtKB-KW"/>
</dbReference>
<evidence type="ECO:0000313" key="6">
    <source>
        <dbReference type="EMBL" id="KMQ84493.1"/>
    </source>
</evidence>
<dbReference type="PANTHER" id="PTHR42648">
    <property type="entry name" value="TRANSPOSASE, PUTATIVE-RELATED"/>
    <property type="match status" value="1"/>
</dbReference>
<evidence type="ECO:0000256" key="1">
    <source>
        <dbReference type="ARBA" id="ARBA00022670"/>
    </source>
</evidence>
<dbReference type="InterPro" id="IPR039537">
    <property type="entry name" value="Retrotran_Ty1/copia-like"/>
</dbReference>
<reference evidence="6 7" key="1">
    <citation type="submission" date="2015-04" db="EMBL/GenBank/DDBJ databases">
        <title>Lasius niger genome sequencing.</title>
        <authorList>
            <person name="Konorov E.A."/>
            <person name="Nikitin M.A."/>
            <person name="Kirill M.V."/>
            <person name="Chang P."/>
        </authorList>
    </citation>
    <scope>NUCLEOTIDE SEQUENCE [LARGE SCALE GENOMIC DNA]</scope>
    <source>
        <tissue evidence="6">Whole</tissue>
    </source>
</reference>
<dbReference type="OrthoDB" id="7555369at2759"/>
<keyword evidence="2" id="KW-0862">Zinc</keyword>
<comment type="caution">
    <text evidence="6">The sequence shown here is derived from an EMBL/GenBank/DDBJ whole genome shotgun (WGS) entry which is preliminary data.</text>
</comment>
<dbReference type="STRING" id="67767.A0A0J7K224"/>
<accession>A0A0J7K224</accession>
<evidence type="ECO:0000259" key="5">
    <source>
        <dbReference type="PROSITE" id="PS50994"/>
    </source>
</evidence>
<evidence type="ECO:0000313" key="7">
    <source>
        <dbReference type="Proteomes" id="UP000036403"/>
    </source>
</evidence>
<dbReference type="Pfam" id="PF14223">
    <property type="entry name" value="Retrotran_gag_2"/>
    <property type="match status" value="1"/>
</dbReference>
<dbReference type="GO" id="GO:0008270">
    <property type="term" value="F:zinc ion binding"/>
    <property type="evidence" value="ECO:0007669"/>
    <property type="project" value="UniProtKB-KW"/>
</dbReference>
<dbReference type="GO" id="GO:0003676">
    <property type="term" value="F:nucleic acid binding"/>
    <property type="evidence" value="ECO:0007669"/>
    <property type="project" value="InterPro"/>
</dbReference>
<dbReference type="InterPro" id="IPR036397">
    <property type="entry name" value="RNaseH_sf"/>
</dbReference>
<sequence>MRIELLTKDNYDSWSMQVEALMTKNGTWKYTSGDLPPSFENFRCAIESRDELPGAEALKIKILEESEARCQKKRDEAAGAMVAWKKPKGAWKKQNSSQRNENHTNSNTNTKIKCFKCRKFGHKVTECPQNAKGHGAKVAQEPDAYIVCEADQNMAYKTNSNNKDGCWYLDSGSTFHVCHSENIFVDVTKVGREKLNLASNVSADIEAKGIVQLKISDESTNRTVNLEETLLVPNLRTNLISVSKITDRGHEVIFRKSEAIVKGSDGSIKMMADRIGNLYYIRNADEKAQAASEDQDRGKLALWHRRMDLNVRDLVEMTKKRSISGVSIGHASNLPPCDTCMKDKLTQLSFTHSTSRSTERLSIVHTDLCGPMRIQSKGGAFYFVTFVDDCTRWCEIYFIKQKSDVLNAFKEFKTYAENQTGKRIKHLQSDNGREYCNGEFDTFLKEQGIRRRLTVPHTPQQNGVAERKNRTLVEMARCIMFQGNLQMSFWAEAVHAANYIRNRCASRSLEGRTPYEGWTGKIPDLRHLRVIGTRAYILDKTPAKGKFDARAKEGVLVGYS</sequence>
<dbReference type="PROSITE" id="PS50158">
    <property type="entry name" value="ZF_CCHC"/>
    <property type="match status" value="1"/>
</dbReference>
<feature type="domain" description="CCHC-type" evidence="4">
    <location>
        <begin position="113"/>
        <end position="129"/>
    </location>
</feature>
<feature type="compositionally biased region" description="Polar residues" evidence="3">
    <location>
        <begin position="93"/>
        <end position="107"/>
    </location>
</feature>
<feature type="region of interest" description="Disordered" evidence="3">
    <location>
        <begin position="84"/>
        <end position="107"/>
    </location>
</feature>
<organism evidence="6 7">
    <name type="scientific">Lasius niger</name>
    <name type="common">Black garden ant</name>
    <dbReference type="NCBI Taxonomy" id="67767"/>
    <lineage>
        <taxon>Eukaryota</taxon>
        <taxon>Metazoa</taxon>
        <taxon>Ecdysozoa</taxon>
        <taxon>Arthropoda</taxon>
        <taxon>Hexapoda</taxon>
        <taxon>Insecta</taxon>
        <taxon>Pterygota</taxon>
        <taxon>Neoptera</taxon>
        <taxon>Endopterygota</taxon>
        <taxon>Hymenoptera</taxon>
        <taxon>Apocrita</taxon>
        <taxon>Aculeata</taxon>
        <taxon>Formicoidea</taxon>
        <taxon>Formicidae</taxon>
        <taxon>Formicinae</taxon>
        <taxon>Lasius</taxon>
        <taxon>Lasius</taxon>
    </lineage>
</organism>
<evidence type="ECO:0000256" key="3">
    <source>
        <dbReference type="SAM" id="MobiDB-lite"/>
    </source>
</evidence>
<dbReference type="InterPro" id="IPR054722">
    <property type="entry name" value="PolX-like_BBD"/>
</dbReference>
<proteinExistence type="predicted"/>
<dbReference type="AlphaFoldDB" id="A0A0J7K224"/>
<dbReference type="SUPFAM" id="SSF57756">
    <property type="entry name" value="Retrovirus zinc finger-like domains"/>
    <property type="match status" value="1"/>
</dbReference>
<protein>
    <submittedName>
        <fullName evidence="6">Retrovirus-related pol polyprotein from transposon tnt 1-94</fullName>
    </submittedName>
</protein>
<feature type="non-terminal residue" evidence="6">
    <location>
        <position position="560"/>
    </location>
</feature>
<dbReference type="Pfam" id="PF00665">
    <property type="entry name" value="rve"/>
    <property type="match status" value="1"/>
</dbReference>
<dbReference type="InterPro" id="IPR036875">
    <property type="entry name" value="Znf_CCHC_sf"/>
</dbReference>
<dbReference type="Pfam" id="PF22936">
    <property type="entry name" value="Pol_BBD"/>
    <property type="match status" value="1"/>
</dbReference>
<name>A0A0J7K224_LASNI</name>